<reference evidence="20" key="1">
    <citation type="submission" date="2020-03" db="EMBL/GenBank/DDBJ databases">
        <title>Studies in the Genomics of Life Span.</title>
        <authorList>
            <person name="Glass D."/>
        </authorList>
    </citation>
    <scope>NUCLEOTIDE SEQUENCE</scope>
    <source>
        <strain evidence="20">LTLLF</strain>
        <tissue evidence="20">Muscle</tissue>
    </source>
</reference>
<evidence type="ECO:0000256" key="11">
    <source>
        <dbReference type="ARBA" id="ARBA00023180"/>
    </source>
</evidence>
<feature type="domain" description="Ig-like" evidence="18">
    <location>
        <begin position="244"/>
        <end position="344"/>
    </location>
</feature>
<evidence type="ECO:0000259" key="18">
    <source>
        <dbReference type="PROSITE" id="PS50835"/>
    </source>
</evidence>
<dbReference type="FunFam" id="2.60.40.10:FF:000231">
    <property type="entry name" value="Sidekick cell adhesion molecule 2"/>
    <property type="match status" value="1"/>
</dbReference>
<feature type="domain" description="Fibronectin type-III" evidence="19">
    <location>
        <begin position="1069"/>
        <end position="1167"/>
    </location>
</feature>
<keyword evidence="5" id="KW-0677">Repeat</keyword>
<dbReference type="Pfam" id="PF13927">
    <property type="entry name" value="Ig_3"/>
    <property type="match status" value="2"/>
</dbReference>
<feature type="domain" description="Fibronectin type-III" evidence="19">
    <location>
        <begin position="1172"/>
        <end position="1269"/>
    </location>
</feature>
<dbReference type="PROSITE" id="PS50853">
    <property type="entry name" value="FN3"/>
    <property type="match status" value="13"/>
</dbReference>
<evidence type="ECO:0000313" key="21">
    <source>
        <dbReference type="Proteomes" id="UP000710432"/>
    </source>
</evidence>
<comment type="subcellular location">
    <subcellularLocation>
        <location evidence="1">Cell membrane</location>
        <topology evidence="1">Single-pass type I membrane protein</topology>
    </subcellularLocation>
    <subcellularLocation>
        <location evidence="13">Synapse</location>
    </subcellularLocation>
</comment>
<evidence type="ECO:0000256" key="10">
    <source>
        <dbReference type="ARBA" id="ARBA00023157"/>
    </source>
</evidence>
<evidence type="ECO:0000256" key="2">
    <source>
        <dbReference type="ARBA" id="ARBA00022475"/>
    </source>
</evidence>
<dbReference type="CDD" id="cd00096">
    <property type="entry name" value="Ig"/>
    <property type="match status" value="1"/>
</dbReference>
<evidence type="ECO:0000256" key="16">
    <source>
        <dbReference type="SAM" id="MobiDB-lite"/>
    </source>
</evidence>
<dbReference type="GO" id="GO:0045202">
    <property type="term" value="C:synapse"/>
    <property type="evidence" value="ECO:0007669"/>
    <property type="project" value="UniProtKB-SubCell"/>
</dbReference>
<evidence type="ECO:0000256" key="1">
    <source>
        <dbReference type="ARBA" id="ARBA00004251"/>
    </source>
</evidence>
<keyword evidence="12" id="KW-0393">Immunoglobulin domain</keyword>
<keyword evidence="7 17" id="KW-1133">Transmembrane helix</keyword>
<name>A0A8J6GWZ9_MICOH</name>
<keyword evidence="3 17" id="KW-0812">Transmembrane</keyword>
<dbReference type="InterPro" id="IPR050964">
    <property type="entry name" value="Striated_Muscle_Regulatory"/>
</dbReference>
<feature type="domain" description="Fibronectin type-III" evidence="19">
    <location>
        <begin position="1474"/>
        <end position="1592"/>
    </location>
</feature>
<keyword evidence="9 17" id="KW-0472">Membrane</keyword>
<dbReference type="FunFam" id="2.60.40.10:FF:000261">
    <property type="entry name" value="Sidekick cell adhesion molecule 2"/>
    <property type="match status" value="1"/>
</dbReference>
<dbReference type="InterPro" id="IPR036116">
    <property type="entry name" value="FN3_sf"/>
</dbReference>
<evidence type="ECO:0000256" key="14">
    <source>
        <dbReference type="ARBA" id="ARBA00061621"/>
    </source>
</evidence>
<dbReference type="FunFam" id="2.60.40.10:FF:000236">
    <property type="entry name" value="Sidekick cell adhesion molecule 2"/>
    <property type="match status" value="1"/>
</dbReference>
<dbReference type="FunFam" id="2.60.40.10:FF:000253">
    <property type="entry name" value="Sidekick cell adhesion molecule 1"/>
    <property type="match status" value="1"/>
</dbReference>
<evidence type="ECO:0000256" key="9">
    <source>
        <dbReference type="ARBA" id="ARBA00023136"/>
    </source>
</evidence>
<feature type="transmembrane region" description="Helical" evidence="17">
    <location>
        <begin position="1932"/>
        <end position="1955"/>
    </location>
</feature>
<feature type="domain" description="Fibronectin type-III" evidence="19">
    <location>
        <begin position="936"/>
        <end position="1064"/>
    </location>
</feature>
<evidence type="ECO:0000256" key="4">
    <source>
        <dbReference type="ARBA" id="ARBA00022729"/>
    </source>
</evidence>
<evidence type="ECO:0000256" key="6">
    <source>
        <dbReference type="ARBA" id="ARBA00022889"/>
    </source>
</evidence>
<dbReference type="FunFam" id="2.60.40.10:FF:000301">
    <property type="entry name" value="Sidekick cell adhesion molecule 2"/>
    <property type="match status" value="1"/>
</dbReference>
<organism evidence="20 21">
    <name type="scientific">Microtus ochrogaster</name>
    <name type="common">Prairie vole</name>
    <dbReference type="NCBI Taxonomy" id="79684"/>
    <lineage>
        <taxon>Eukaryota</taxon>
        <taxon>Metazoa</taxon>
        <taxon>Chordata</taxon>
        <taxon>Craniata</taxon>
        <taxon>Vertebrata</taxon>
        <taxon>Euteleostomi</taxon>
        <taxon>Mammalia</taxon>
        <taxon>Eutheria</taxon>
        <taxon>Euarchontoglires</taxon>
        <taxon>Glires</taxon>
        <taxon>Rodentia</taxon>
        <taxon>Myomorpha</taxon>
        <taxon>Muroidea</taxon>
        <taxon>Cricetidae</taxon>
        <taxon>Arvicolinae</taxon>
        <taxon>Microtus</taxon>
    </lineage>
</organism>
<dbReference type="FunFam" id="2.60.40.10:FF:000360">
    <property type="entry name" value="Sidekick cell adhesion molecule 2"/>
    <property type="match status" value="1"/>
</dbReference>
<gene>
    <name evidence="20" type="ORF">LTLLF_118840</name>
</gene>
<dbReference type="SUPFAM" id="SSF49265">
    <property type="entry name" value="Fibronectin type III"/>
    <property type="match status" value="7"/>
</dbReference>
<dbReference type="InterPro" id="IPR013783">
    <property type="entry name" value="Ig-like_fold"/>
</dbReference>
<dbReference type="FunFam" id="2.60.40.10:FF:000158">
    <property type="entry name" value="Sidekick cell adhesion molecule 2"/>
    <property type="match status" value="1"/>
</dbReference>
<dbReference type="InterPro" id="IPR003599">
    <property type="entry name" value="Ig_sub"/>
</dbReference>
<dbReference type="GO" id="GO:0007155">
    <property type="term" value="P:cell adhesion"/>
    <property type="evidence" value="ECO:0007669"/>
    <property type="project" value="UniProtKB-KW"/>
</dbReference>
<evidence type="ECO:0000256" key="8">
    <source>
        <dbReference type="ARBA" id="ARBA00023018"/>
    </source>
</evidence>
<dbReference type="SUPFAM" id="SSF48726">
    <property type="entry name" value="Immunoglobulin"/>
    <property type="match status" value="4"/>
</dbReference>
<dbReference type="FunFam" id="2.60.40.10:FF:000202">
    <property type="entry name" value="Sidekick cell adhesion molecule 1"/>
    <property type="match status" value="1"/>
</dbReference>
<dbReference type="CDD" id="cd00063">
    <property type="entry name" value="FN3"/>
    <property type="match status" value="13"/>
</dbReference>
<dbReference type="FunFam" id="2.60.40.10:FF:000177">
    <property type="entry name" value="Sidekick cell adhesion molecule 2"/>
    <property type="match status" value="1"/>
</dbReference>
<keyword evidence="11" id="KW-0325">Glycoprotein</keyword>
<dbReference type="PANTHER" id="PTHR13817:SF55">
    <property type="entry name" value="PROTEIN SIDEKICK-1"/>
    <property type="match status" value="1"/>
</dbReference>
<feature type="region of interest" description="Disordered" evidence="16">
    <location>
        <begin position="1999"/>
        <end position="2022"/>
    </location>
</feature>
<feature type="domain" description="Fibronectin type-III" evidence="19">
    <location>
        <begin position="760"/>
        <end position="854"/>
    </location>
</feature>
<feature type="domain" description="Fibronectin type-III" evidence="19">
    <location>
        <begin position="546"/>
        <end position="653"/>
    </location>
</feature>
<keyword evidence="6" id="KW-0130">Cell adhesion</keyword>
<feature type="region of interest" description="Disordered" evidence="16">
    <location>
        <begin position="1"/>
        <end position="36"/>
    </location>
</feature>
<protein>
    <submittedName>
        <fullName evidence="20">Protein sidekick-1</fullName>
    </submittedName>
</protein>
<dbReference type="PANTHER" id="PTHR13817">
    <property type="entry name" value="TITIN"/>
    <property type="match status" value="1"/>
</dbReference>
<feature type="domain" description="Fibronectin type-III" evidence="19">
    <location>
        <begin position="445"/>
        <end position="541"/>
    </location>
</feature>
<comment type="subunit">
    <text evidence="15">Homodimer; mediates homophilic interactions to promote cell adhesion. Interacts (via PDZ-binding motif) with MAGI1, MAGI2, DLG2, DLG3 and DLG4.</text>
</comment>
<dbReference type="InterPro" id="IPR003598">
    <property type="entry name" value="Ig_sub2"/>
</dbReference>
<evidence type="ECO:0000256" key="7">
    <source>
        <dbReference type="ARBA" id="ARBA00022989"/>
    </source>
</evidence>
<feature type="domain" description="Ig-like" evidence="18">
    <location>
        <begin position="349"/>
        <end position="438"/>
    </location>
</feature>
<dbReference type="FunFam" id="2.60.40.10:FF:000237">
    <property type="entry name" value="Sidekick cell adhesion molecule 2"/>
    <property type="match status" value="1"/>
</dbReference>
<dbReference type="SMART" id="SM00060">
    <property type="entry name" value="FN3"/>
    <property type="match status" value="13"/>
</dbReference>
<dbReference type="FunFam" id="2.60.40.10:FF:000420">
    <property type="entry name" value="Sidekick cell adhesion molecule 2"/>
    <property type="match status" value="1"/>
</dbReference>
<dbReference type="InterPro" id="IPR036179">
    <property type="entry name" value="Ig-like_dom_sf"/>
</dbReference>
<keyword evidence="8" id="KW-0770">Synapse</keyword>
<proteinExistence type="inferred from homology"/>
<dbReference type="Proteomes" id="UP000710432">
    <property type="component" value="Unassembled WGS sequence"/>
</dbReference>
<dbReference type="PROSITE" id="PS50835">
    <property type="entry name" value="IG_LIKE"/>
    <property type="match status" value="4"/>
</dbReference>
<dbReference type="FunFam" id="2.60.40.10:FF:000271">
    <property type="entry name" value="Sidekick cell adhesion molecule 2"/>
    <property type="match status" value="1"/>
</dbReference>
<evidence type="ECO:0000256" key="5">
    <source>
        <dbReference type="ARBA" id="ARBA00022737"/>
    </source>
</evidence>
<evidence type="ECO:0000256" key="17">
    <source>
        <dbReference type="SAM" id="Phobius"/>
    </source>
</evidence>
<dbReference type="Pfam" id="PF07679">
    <property type="entry name" value="I-set"/>
    <property type="match status" value="2"/>
</dbReference>
<dbReference type="Pfam" id="PF00041">
    <property type="entry name" value="fn3"/>
    <property type="match status" value="12"/>
</dbReference>
<dbReference type="GO" id="GO:0005886">
    <property type="term" value="C:plasma membrane"/>
    <property type="evidence" value="ECO:0007669"/>
    <property type="project" value="UniProtKB-SubCell"/>
</dbReference>
<dbReference type="InterPro" id="IPR013098">
    <property type="entry name" value="Ig_I-set"/>
</dbReference>
<feature type="domain" description="Fibronectin type-III" evidence="19">
    <location>
        <begin position="658"/>
        <end position="756"/>
    </location>
</feature>
<dbReference type="EMBL" id="JAATJU010013600">
    <property type="protein sequence ID" value="KAH0517849.1"/>
    <property type="molecule type" value="Genomic_DNA"/>
</dbReference>
<dbReference type="SMART" id="SM00409">
    <property type="entry name" value="IG"/>
    <property type="match status" value="4"/>
</dbReference>
<evidence type="ECO:0000256" key="13">
    <source>
        <dbReference type="ARBA" id="ARBA00034103"/>
    </source>
</evidence>
<keyword evidence="4" id="KW-0732">Signal</keyword>
<feature type="domain" description="Fibronectin type-III" evidence="19">
    <location>
        <begin position="1273"/>
        <end position="1367"/>
    </location>
</feature>
<accession>A0A8J6GWZ9</accession>
<dbReference type="FunFam" id="2.60.40.10:FF:000485">
    <property type="entry name" value="Sidekick cell adhesion molecule 2"/>
    <property type="match status" value="1"/>
</dbReference>
<dbReference type="FunFam" id="2.60.40.10:FF:000206">
    <property type="entry name" value="Sidekick cell adhesion molecule 2"/>
    <property type="match status" value="1"/>
</dbReference>
<keyword evidence="10" id="KW-1015">Disulfide bond</keyword>
<dbReference type="Gene3D" id="2.60.40.10">
    <property type="entry name" value="Immunoglobulins"/>
    <property type="match status" value="17"/>
</dbReference>
<evidence type="ECO:0000259" key="19">
    <source>
        <dbReference type="PROSITE" id="PS50853"/>
    </source>
</evidence>
<comment type="caution">
    <text evidence="20">The sequence shown here is derived from an EMBL/GenBank/DDBJ whole genome shotgun (WGS) entry which is preliminary data.</text>
</comment>
<dbReference type="FunFam" id="2.60.40.10:FF:000434">
    <property type="entry name" value="Sidekick cell adhesion molecule 2"/>
    <property type="match status" value="1"/>
</dbReference>
<evidence type="ECO:0000256" key="3">
    <source>
        <dbReference type="ARBA" id="ARBA00022692"/>
    </source>
</evidence>
<feature type="domain" description="Fibronectin type-III" evidence="19">
    <location>
        <begin position="1372"/>
        <end position="1469"/>
    </location>
</feature>
<dbReference type="InterPro" id="IPR007110">
    <property type="entry name" value="Ig-like_dom"/>
</dbReference>
<dbReference type="PRINTS" id="PR00014">
    <property type="entry name" value="FNTYPEIII"/>
</dbReference>
<dbReference type="InterPro" id="IPR003961">
    <property type="entry name" value="FN3_dom"/>
</dbReference>
<feature type="domain" description="Ig-like" evidence="18">
    <location>
        <begin position="150"/>
        <end position="240"/>
    </location>
</feature>
<keyword evidence="2" id="KW-1003">Cell membrane</keyword>
<feature type="domain" description="Fibronectin type-III" evidence="19">
    <location>
        <begin position="1597"/>
        <end position="1724"/>
    </location>
</feature>
<feature type="domain" description="Ig-like" evidence="18">
    <location>
        <begin position="57"/>
        <end position="145"/>
    </location>
</feature>
<feature type="domain" description="Fibronectin type-III" evidence="19">
    <location>
        <begin position="1728"/>
        <end position="1823"/>
    </location>
</feature>
<feature type="domain" description="Fibronectin type-III" evidence="19">
    <location>
        <begin position="1826"/>
        <end position="1924"/>
    </location>
</feature>
<sequence length="2135" mass="233775">MPGPPGQKTEPSVLESIQPQLEDPVEHPSCPLASLSGNSIQKRSVLGATDTHEAMAPVIVVAPGNRSVVAGSSETTLECIANARPLEELSVHWKRNGVRLTSGLHSYGRRLTISNPTSADTGLYMCEAALRGSTFEPARARAFLSIIEPPYFTAEPESRILGEVEETVDIPCRAMGVPLPTLQWYKDAVPVSKLQNPRYKVLPSGGLHIQKLSPEDSGIFQCFASNEGGEIQTNTYLDVTNIAPAFTQRPVDTTVTDGMTAVLRCEVSGAPKPAITWKRGRWLCSHVDVAGNLILASGSVRIPRFMLLESGGLRIAPVFIQDAGNYTCYAANTEASVNASAMLTVWNRTSIVHPPEDRVVIKGTTATLCCGATHDPRTSLRYIWKKDNVVITPSSSSRIMVEKDGSLLISQTWSGDIGDYTCEIVSEGGNDSRTARLEVIELPHPPQNLLASLSPAHSHSVMLSWVRPFDGNSPVLYYTVQLSENNSPWKVHLSNVDPEMTAVTVSGLTPARTYQFRVCAVNQVGKGQYSTETSRLMLPEEPPSAPPKNIVASGRTNQSIMVQWQPPPETEHNGVLRGYILRQVPRTNLQAVLYRLAGLPGEHQQRNISSPEVNYCLVTDLIIWTQYEIQVAAYNGAGLGVFSRAVTEYTLQGVPTAPPQNVQAEAVNSTTVHFLWNPPPQQFINGINQGYKLLAWPADAPETVTVVTIAPDFHGIHHGYITNLKKFTAYFTSVLCFTTPGDGPPSTPQLVWTHEDKPGAVGHLSFTEILDTSLKVSWQEPLERNGIIMGYQISWEVYGKNDSRLTHTLNSTTHEYKIRGLSSLTTYTIDVAAVTAAGVGLTTSSTISSGVPPGLCRLFGASSCFYGYFSVSMGLLTAAAHWEFCRWLPADGIFAITRVLDSGAGIRHHWLGTYPKLGHKLTLFLTLSPPLDLPGAPSNLIISNISPRSATLQFRPGYDGKTAICRWIVEGQPLLHTAIRCALIARIAARLLRRLLGAGLSVGAIGDEEEWITLYEEENEPDAQMLEIPNLTPYTHYRFRMRQVNIVGPSPFSQSSRVIQTLQAPPDVAPTSISVRTASETSLRLRWVPLPDSQYNGNPESVGYRVKYWRSDQPSSVLAQVVNDRLERELTIEELEEWTEYELRMQAFNAIGAGPWSELVRGRTRESVPSAAPENVSAEAVSSTQILLTWASVPEQDQNGLILGYKILYRAKDLDPEPRSHVVRGNHTQSALLAGLRKFVVYELQVLAFTRIGNGVPSSPLILERTKDDTPGPPVRLVFPEVRLTAVRIVWQPPEEPNGVILGYQIAYRLASGSPHTFTTVEVGATVRQFTATELAPESAYIFRLSAKTRQGWGEPLEATVITTEKRERPAPPRELLVPQAEVTARSLRLQWVPGSDGASPIRYFTVQVRELPGGEWQTYSSSISHEATACAVERLRPFTSYKLRLKATNDIRDSDFSVETEAVTTLQDVPGEPPGSVSATPHTTSSVLIQWQPPRDESLNGLLQGYRIYYRELESETGTGPEAKTLKSPSALRAELTAQSSFKTVNSSSTLTTYELTHLKKYRRYEVIMTAYNIIGESPASVPVEVFVGEAAPAMAPQNVQVMPLTASQLEVTWDPPPPESQNGNIQGYKATYCVPSVLRLWLRTGYAAGLLCPQQLHNSEIYYWEADSRNETEKMKVLFLPEPVVKIKNLTSHTKYLVSISAFNAAGDGPKSDPRQGRTHQAAPGAPSFLAFSEITSTTLNVSWGEPSAANGILQGYRVVYEPLAPVQGVSKVVTVDVKGNWQRWLKVRDLTKGVTYFFRVQARTIAYGPELQANVTAGPAEGSPGSPRNVLVTKSASELTLQWTEGNAGNTPTTGYVIEARPSDEGLWDMFAKDIPRSATSYTVGLDKLRQGVTYEFRVVAVNQAGFGEPSRPSTAVSAQAEAPFYEEWWFLLVMALSSLLLVLLVVFALVLHGQSKKYKNCGTGKGISNMEESVTLDNGGFAALELNSRHLNVKSTFSKKNGTRSPPRPSPGGLHYSDEDICNKYNGAVLTESVNLQEKSVDGSESEASDSDYEEALPKHSFVNHYMSDPTYYNSWKRRPPAAAPHRYEAVAGAESGPHLHTVITTQSAGGVYTPAGPGARAPLTGFSSFV</sequence>
<evidence type="ECO:0000313" key="20">
    <source>
        <dbReference type="EMBL" id="KAH0517849.1"/>
    </source>
</evidence>
<evidence type="ECO:0000256" key="15">
    <source>
        <dbReference type="ARBA" id="ARBA00065300"/>
    </source>
</evidence>
<evidence type="ECO:0000256" key="12">
    <source>
        <dbReference type="ARBA" id="ARBA00023319"/>
    </source>
</evidence>
<dbReference type="SMART" id="SM00408">
    <property type="entry name" value="IGc2"/>
    <property type="match status" value="4"/>
</dbReference>
<comment type="similarity">
    <text evidence="14">Belongs to the sidekick family.</text>
</comment>